<reference evidence="2" key="1">
    <citation type="submission" date="2022-11" db="UniProtKB">
        <authorList>
            <consortium name="WormBaseParasite"/>
        </authorList>
    </citation>
    <scope>IDENTIFICATION</scope>
</reference>
<dbReference type="AlphaFoldDB" id="A0A914R9C1"/>
<dbReference type="Proteomes" id="UP000887564">
    <property type="component" value="Unplaced"/>
</dbReference>
<protein>
    <submittedName>
        <fullName evidence="2">Uncharacterized protein</fullName>
    </submittedName>
</protein>
<organism evidence="1 2">
    <name type="scientific">Parascaris equorum</name>
    <name type="common">Equine roundworm</name>
    <dbReference type="NCBI Taxonomy" id="6256"/>
    <lineage>
        <taxon>Eukaryota</taxon>
        <taxon>Metazoa</taxon>
        <taxon>Ecdysozoa</taxon>
        <taxon>Nematoda</taxon>
        <taxon>Chromadorea</taxon>
        <taxon>Rhabditida</taxon>
        <taxon>Spirurina</taxon>
        <taxon>Ascaridomorpha</taxon>
        <taxon>Ascaridoidea</taxon>
        <taxon>Ascarididae</taxon>
        <taxon>Parascaris</taxon>
    </lineage>
</organism>
<evidence type="ECO:0000313" key="1">
    <source>
        <dbReference type="Proteomes" id="UP000887564"/>
    </source>
</evidence>
<proteinExistence type="predicted"/>
<sequence>MTEQSNGTERREVMPRYPFPLWAHPIHLFHSDSMSTR</sequence>
<evidence type="ECO:0000313" key="2">
    <source>
        <dbReference type="WBParaSite" id="PEQ_0000286801-mRNA-1"/>
    </source>
</evidence>
<accession>A0A914R9C1</accession>
<keyword evidence="1" id="KW-1185">Reference proteome</keyword>
<name>A0A914R9C1_PAREQ</name>
<dbReference type="WBParaSite" id="PEQ_0000286801-mRNA-1">
    <property type="protein sequence ID" value="PEQ_0000286801-mRNA-1"/>
    <property type="gene ID" value="PEQ_0000286801"/>
</dbReference>